<evidence type="ECO:0000313" key="1">
    <source>
        <dbReference type="EMBL" id="KAF6121517.1"/>
    </source>
</evidence>
<name>A0A834B1C3_9CHIR</name>
<dbReference type="AlphaFoldDB" id="A0A834B1C3"/>
<accession>A0A834B1C3</accession>
<reference evidence="1 2" key="1">
    <citation type="journal article" date="2020" name="Nature">
        <title>Six reference-quality genomes reveal evolution of bat adaptations.</title>
        <authorList>
            <person name="Jebb D."/>
            <person name="Huang Z."/>
            <person name="Pippel M."/>
            <person name="Hughes G.M."/>
            <person name="Lavrichenko K."/>
            <person name="Devanna P."/>
            <person name="Winkler S."/>
            <person name="Jermiin L.S."/>
            <person name="Skirmuntt E.C."/>
            <person name="Katzourakis A."/>
            <person name="Burkitt-Gray L."/>
            <person name="Ray D.A."/>
            <person name="Sullivan K.A.M."/>
            <person name="Roscito J.G."/>
            <person name="Kirilenko B.M."/>
            <person name="Davalos L.M."/>
            <person name="Corthals A.P."/>
            <person name="Power M.L."/>
            <person name="Jones G."/>
            <person name="Ransome R.D."/>
            <person name="Dechmann D.K.N."/>
            <person name="Locatelli A.G."/>
            <person name="Puechmaille S.J."/>
            <person name="Fedrigo O."/>
            <person name="Jarvis E.D."/>
            <person name="Hiller M."/>
            <person name="Vernes S.C."/>
            <person name="Myers E.W."/>
            <person name="Teeling E.C."/>
        </authorList>
    </citation>
    <scope>NUCLEOTIDE SEQUENCE [LARGE SCALE GENOMIC DNA]</scope>
    <source>
        <strain evidence="1">Bat1K_MPI-CBG_1</strain>
    </source>
</reference>
<protein>
    <recommendedName>
        <fullName evidence="3">60S ribosomal protein L29</fullName>
    </recommendedName>
</protein>
<organism evidence="1 2">
    <name type="scientific">Phyllostomus discolor</name>
    <name type="common">pale spear-nosed bat</name>
    <dbReference type="NCBI Taxonomy" id="89673"/>
    <lineage>
        <taxon>Eukaryota</taxon>
        <taxon>Metazoa</taxon>
        <taxon>Chordata</taxon>
        <taxon>Craniata</taxon>
        <taxon>Vertebrata</taxon>
        <taxon>Euteleostomi</taxon>
        <taxon>Mammalia</taxon>
        <taxon>Eutheria</taxon>
        <taxon>Laurasiatheria</taxon>
        <taxon>Chiroptera</taxon>
        <taxon>Yangochiroptera</taxon>
        <taxon>Phyllostomidae</taxon>
        <taxon>Phyllostominae</taxon>
        <taxon>Phyllostomus</taxon>
    </lineage>
</organism>
<sequence length="104" mass="11572">MQANNTKAMSACAEALKVLVKPKESKSKIPKGSSHKLSLLVCITHTELEKCGCALNVKGLRLCWPKSKAKFQPSLRLLLRLKLSLPNVPQPPSRCHSRVLWLLM</sequence>
<dbReference type="EMBL" id="JABVXQ010000003">
    <property type="protein sequence ID" value="KAF6121517.1"/>
    <property type="molecule type" value="Genomic_DNA"/>
</dbReference>
<gene>
    <name evidence="1" type="ORF">HJG60_016574</name>
</gene>
<evidence type="ECO:0000313" key="2">
    <source>
        <dbReference type="Proteomes" id="UP000664940"/>
    </source>
</evidence>
<proteinExistence type="predicted"/>
<evidence type="ECO:0008006" key="3">
    <source>
        <dbReference type="Google" id="ProtNLM"/>
    </source>
</evidence>
<comment type="caution">
    <text evidence="1">The sequence shown here is derived from an EMBL/GenBank/DDBJ whole genome shotgun (WGS) entry which is preliminary data.</text>
</comment>
<dbReference type="Proteomes" id="UP000664940">
    <property type="component" value="Unassembled WGS sequence"/>
</dbReference>